<reference evidence="3" key="1">
    <citation type="journal article" date="2019" name="Int. J. Syst. Evol. Microbiol.">
        <title>The Global Catalogue of Microorganisms (GCM) 10K type strain sequencing project: providing services to taxonomists for standard genome sequencing and annotation.</title>
        <authorList>
            <consortium name="The Broad Institute Genomics Platform"/>
            <consortium name="The Broad Institute Genome Sequencing Center for Infectious Disease"/>
            <person name="Wu L."/>
            <person name="Ma J."/>
        </authorList>
    </citation>
    <scope>NUCLEOTIDE SEQUENCE [LARGE SCALE GENOMIC DNA]</scope>
    <source>
        <strain evidence="3">CCUG 55608</strain>
    </source>
</reference>
<dbReference type="Proteomes" id="UP001597116">
    <property type="component" value="Unassembled WGS sequence"/>
</dbReference>
<feature type="transmembrane region" description="Helical" evidence="1">
    <location>
        <begin position="20"/>
        <end position="41"/>
    </location>
</feature>
<keyword evidence="1" id="KW-0812">Transmembrane</keyword>
<organism evidence="2 3">
    <name type="scientific">Larkinella insperata</name>
    <dbReference type="NCBI Taxonomy" id="332158"/>
    <lineage>
        <taxon>Bacteria</taxon>
        <taxon>Pseudomonadati</taxon>
        <taxon>Bacteroidota</taxon>
        <taxon>Cytophagia</taxon>
        <taxon>Cytophagales</taxon>
        <taxon>Spirosomataceae</taxon>
        <taxon>Larkinella</taxon>
    </lineage>
</organism>
<sequence length="133" mass="15383">MFFLSPIRLKTTDDTMMKQFLENHSGFLMIAICLVTGLIIATNPRPSRQKLALYQRDSVTVFLLERDLPRKFERRGIVAITPPAQAPADLAHWVKQRLQEESQKRGANGALRINEGTYPPHVIRYLVFKYDER</sequence>
<proteinExistence type="predicted"/>
<evidence type="ECO:0000256" key="1">
    <source>
        <dbReference type="SAM" id="Phobius"/>
    </source>
</evidence>
<comment type="caution">
    <text evidence="2">The sequence shown here is derived from an EMBL/GenBank/DDBJ whole genome shotgun (WGS) entry which is preliminary data.</text>
</comment>
<accession>A0ABW3Q2J0</accession>
<evidence type="ECO:0000313" key="2">
    <source>
        <dbReference type="EMBL" id="MFD1141107.1"/>
    </source>
</evidence>
<evidence type="ECO:0000313" key="3">
    <source>
        <dbReference type="Proteomes" id="UP001597116"/>
    </source>
</evidence>
<dbReference type="EMBL" id="JBHTLP010000007">
    <property type="protein sequence ID" value="MFD1141107.1"/>
    <property type="molecule type" value="Genomic_DNA"/>
</dbReference>
<keyword evidence="1" id="KW-1133">Transmembrane helix</keyword>
<keyword evidence="3" id="KW-1185">Reference proteome</keyword>
<dbReference type="RefSeq" id="WP_379884152.1">
    <property type="nucleotide sequence ID" value="NZ_JBHTLP010000007.1"/>
</dbReference>
<name>A0ABW3Q2J0_9BACT</name>
<gene>
    <name evidence="2" type="ORF">ACFQ4C_08305</name>
</gene>
<protein>
    <submittedName>
        <fullName evidence="2">Uncharacterized protein</fullName>
    </submittedName>
</protein>
<keyword evidence="1" id="KW-0472">Membrane</keyword>